<protein>
    <recommendedName>
        <fullName evidence="1">Fanconi-associated nuclease</fullName>
        <ecNumber evidence="1">3.1.4.1</ecNumber>
    </recommendedName>
</protein>
<feature type="region of interest" description="Disordered" evidence="2">
    <location>
        <begin position="980"/>
        <end position="1000"/>
    </location>
</feature>
<feature type="compositionally biased region" description="Basic and acidic residues" evidence="2">
    <location>
        <begin position="67"/>
        <end position="77"/>
    </location>
</feature>
<keyword evidence="1" id="KW-0540">Nuclease</keyword>
<comment type="cofactor">
    <cofactor evidence="1">
        <name>Mg(2+)</name>
        <dbReference type="ChEBI" id="CHEBI:18420"/>
    </cofactor>
    <cofactor evidence="1">
        <name>Mn(2+)</name>
        <dbReference type="ChEBI" id="CHEBI:29035"/>
    </cofactor>
</comment>
<sequence>MTRSSDDFDQNSSADSHGFDGNSRSSTAEATSSVSESTTKRRKLSLSQKQRMHWRKLNENRAASRTTHAEKPPRDASQDAGGVPVSSCQQSLFETSFVGILTFVHMFSKESYGALCPPAVSDSTGNSADVPLETLSSSDYTASSNITSNSTNNTSVGESATNDLMKSAVGTPSNAAVKHTEIIEIEDSDDENGGDTNTAPIKCNHFFPEQESMFKGNPQGQTPHKHELDYPYSYRSSAYVQHIAEACTLVMTDARWRTCKKPSCECRSMKPYRRSGCIGKTLISWEDGDDLSAVKAFASLYDGTERSRLNGSSSNKGSDKEGTKIDFEETDQQVFERAMYLYSRMFHRKGPWFDLTDLYTRYYAPKKKTQQSSECENDENDIVETCTSHEDTEPTGSLSSDKWSSATKLSKRKRQRFFTPKSRDNKQTSTTPKSSEKCQFTNEISFHQRSLEIFFTDIRRLLSMGLVRTFSSEYECGLVAGDVTTESKQRGTFLLAEERREVLRRLGGGQSPKAMANGDGNSRTRNEILVQMQKQKTVFSSYSPLDGSPTNTKDNRMLPVRKHVDHVLIRKFAFKIVLLASRVDKPRKSDIDNASRLIHDSWKSSLNNASIRSEDSSFSGGVICTLRLREAPLIALRRVMRLFLCASGGPGRMRDATNGWLNVPPASSSEEDLWHNVTYPGLSCRLGLASFELKRSYVGLSAEPEGNDALLDLSSSLPPLLRVFRHQSDFKLFEVGVDIRSFINTATESYEIERINRRRQLASAKQELVAKDSLLSGEALLSVHSVHDRFEILTVNGRRKFVKRILASCHHDTNEVDLIDVQASRTFKSIESDIMSLHDDKYDGDDGFANDTERMIVATSIVCHRVLQYRMINSGEELDLVCWRPWLRHLAFDSILVCVIWDCIPLLERNGRYATAISFLATILFGLTADDKSYDVCRLLEISRSDIKPYVQFLLPRRNRGKAFERLVIDITHVDRAIEKGKEKKSKTQKKSSSALGGDEMSPIQQLCHSILSVTSVDGSVPFSFLRSFARRLKTPLYITMKDLSNHEMNVLNIRLGNAADSSKQTNSAYSDWTPTVDYSVANSLSYGDGSTSGKRCSFVGWETDDCGARDALRSLTVEELALDEYFQGRLPVDGSLSSIEVKGGLLPVDGRLSSIEVKGGFVGWHCEGSHVRAIFRILFQDLLGQSSFDSDTGEDWTIFLTPYQTSPHDLHVGVQSSTIILNTTRDKSSVTPAVTPSRCFYERLRHKIETFLDEISRLGPQSICDILYDAVQQRWQRHENAHLVQKDKTLQKDMMDLRSLSCVAAGLGGAALASICRSLCFDYRHYSGGLPDLLLIRARYVADADSDVPSTLVDLGDWVGEAFAKENIERGRIVNGLNMLMDDEFLGCSKNGDGLIGSQRRDNSTGKVSLGESLASLPPRLLLSHNGKKVVVDTIFVEVKSANDRLDGRQEDWLNILDRTANARVCKFEKKLSKSTKKN</sequence>
<feature type="compositionally biased region" description="Basic and acidic residues" evidence="2">
    <location>
        <begin position="317"/>
        <end position="327"/>
    </location>
</feature>
<dbReference type="PANTHER" id="PTHR15749">
    <property type="entry name" value="FANCONI-ASSOCIATED NUCLEASE 1"/>
    <property type="match status" value="1"/>
</dbReference>
<evidence type="ECO:0000313" key="4">
    <source>
        <dbReference type="Proteomes" id="UP001516023"/>
    </source>
</evidence>
<evidence type="ECO:0000256" key="2">
    <source>
        <dbReference type="SAM" id="MobiDB-lite"/>
    </source>
</evidence>
<feature type="compositionally biased region" description="Low complexity" evidence="2">
    <location>
        <begin position="23"/>
        <end position="37"/>
    </location>
</feature>
<gene>
    <name evidence="3" type="ORF">HJC23_001986</name>
</gene>
<dbReference type="GO" id="GO:0006281">
    <property type="term" value="P:DNA repair"/>
    <property type="evidence" value="ECO:0007669"/>
    <property type="project" value="UniProtKB-KW"/>
</dbReference>
<name>A0ABD3PNU7_9STRA</name>
<dbReference type="GO" id="GO:0046872">
    <property type="term" value="F:metal ion binding"/>
    <property type="evidence" value="ECO:0007669"/>
    <property type="project" value="UniProtKB-KW"/>
</dbReference>
<proteinExistence type="inferred from homology"/>
<comment type="similarity">
    <text evidence="1">Belongs to the FAN1 family.</text>
</comment>
<feature type="region of interest" description="Disordered" evidence="2">
    <location>
        <begin position="1"/>
        <end position="85"/>
    </location>
</feature>
<organism evidence="3 4">
    <name type="scientific">Cyclotella cryptica</name>
    <dbReference type="NCBI Taxonomy" id="29204"/>
    <lineage>
        <taxon>Eukaryota</taxon>
        <taxon>Sar</taxon>
        <taxon>Stramenopiles</taxon>
        <taxon>Ochrophyta</taxon>
        <taxon>Bacillariophyta</taxon>
        <taxon>Coscinodiscophyceae</taxon>
        <taxon>Thalassiosirophycidae</taxon>
        <taxon>Stephanodiscales</taxon>
        <taxon>Stephanodiscaceae</taxon>
        <taxon>Cyclotella</taxon>
    </lineage>
</organism>
<evidence type="ECO:0000313" key="3">
    <source>
        <dbReference type="EMBL" id="KAL3789438.1"/>
    </source>
</evidence>
<dbReference type="Proteomes" id="UP001516023">
    <property type="component" value="Unassembled WGS sequence"/>
</dbReference>
<keyword evidence="1" id="KW-0227">DNA damage</keyword>
<feature type="region of interest" description="Disordered" evidence="2">
    <location>
        <begin position="307"/>
        <end position="328"/>
    </location>
</feature>
<comment type="function">
    <text evidence="1">Nuclease required for the repair of DNA interstrand cross-links (ICL). Acts as a 5'-3' exonuclease that anchors at a cut end of DNA and cleaves DNA successively at every third nucleotide, allowing to excise an ICL from one strand through flanking incisions.</text>
</comment>
<dbReference type="PANTHER" id="PTHR15749:SF4">
    <property type="entry name" value="FANCONI-ASSOCIATED NUCLEASE 1"/>
    <property type="match status" value="1"/>
</dbReference>
<feature type="compositionally biased region" description="Polar residues" evidence="2">
    <location>
        <begin position="427"/>
        <end position="437"/>
    </location>
</feature>
<keyword evidence="1" id="KW-0479">Metal-binding</keyword>
<keyword evidence="1" id="KW-0539">Nucleus</keyword>
<dbReference type="EC" id="3.1.4.1" evidence="1"/>
<reference evidence="3 4" key="1">
    <citation type="journal article" date="2020" name="G3 (Bethesda)">
        <title>Improved Reference Genome for Cyclotella cryptica CCMP332, a Model for Cell Wall Morphogenesis, Salinity Adaptation, and Lipid Production in Diatoms (Bacillariophyta).</title>
        <authorList>
            <person name="Roberts W.R."/>
            <person name="Downey K.M."/>
            <person name="Ruck E.C."/>
            <person name="Traller J.C."/>
            <person name="Alverson A.J."/>
        </authorList>
    </citation>
    <scope>NUCLEOTIDE SEQUENCE [LARGE SCALE GENOMIC DNA]</scope>
    <source>
        <strain evidence="3 4">CCMP332</strain>
    </source>
</reference>
<comment type="catalytic activity">
    <reaction evidence="1">
        <text>Hydrolytically removes 5'-nucleotides successively from the 3'-hydroxy termini of 3'-hydroxy-terminated oligonucleotides.</text>
        <dbReference type="EC" id="3.1.4.1"/>
    </reaction>
</comment>
<keyword evidence="1" id="KW-0234">DNA repair</keyword>
<dbReference type="InterPro" id="IPR033315">
    <property type="entry name" value="Fan1-like"/>
</dbReference>
<evidence type="ECO:0000256" key="1">
    <source>
        <dbReference type="RuleBase" id="RU365033"/>
    </source>
</evidence>
<dbReference type="GO" id="GO:0004528">
    <property type="term" value="F:phosphodiesterase I activity"/>
    <property type="evidence" value="ECO:0007669"/>
    <property type="project" value="UniProtKB-EC"/>
</dbReference>
<comment type="subcellular location">
    <subcellularLocation>
        <location evidence="1">Nucleus</location>
    </subcellularLocation>
</comment>
<dbReference type="EMBL" id="JABMIG020000141">
    <property type="protein sequence ID" value="KAL3789438.1"/>
    <property type="molecule type" value="Genomic_DNA"/>
</dbReference>
<keyword evidence="1" id="KW-0378">Hydrolase</keyword>
<accession>A0ABD3PNU7</accession>
<comment type="caution">
    <text evidence="3">The sequence shown here is derived from an EMBL/GenBank/DDBJ whole genome shotgun (WGS) entry which is preliminary data.</text>
</comment>
<feature type="region of interest" description="Disordered" evidence="2">
    <location>
        <begin position="388"/>
        <end position="437"/>
    </location>
</feature>
<dbReference type="GO" id="GO:0005634">
    <property type="term" value="C:nucleus"/>
    <property type="evidence" value="ECO:0007669"/>
    <property type="project" value="UniProtKB-SubCell"/>
</dbReference>
<feature type="compositionally biased region" description="Polar residues" evidence="2">
    <location>
        <begin position="394"/>
        <end position="408"/>
    </location>
</feature>
<keyword evidence="1" id="KW-0460">Magnesium</keyword>
<keyword evidence="4" id="KW-1185">Reference proteome</keyword>
<feature type="compositionally biased region" description="Basic residues" evidence="2">
    <location>
        <begin position="40"/>
        <end position="55"/>
    </location>
</feature>
<keyword evidence="1" id="KW-0464">Manganese</keyword>